<dbReference type="AlphaFoldDB" id="A0A158T0H9"/>
<reference evidence="1 2" key="1">
    <citation type="submission" date="2014-05" db="EMBL/GenBank/DDBJ databases">
        <title>Methylome analysis of the phasevarions of Haemophilus influenzae.</title>
        <authorList>
            <person name="Atack J.M."/>
            <person name="Fox K.L."/>
            <person name="Power P.M."/>
            <person name="Clark T."/>
            <person name="Jurcisek J."/>
            <person name="Korlach J."/>
            <person name="Bakaletz L.O."/>
            <person name="Jennings M.P."/>
        </authorList>
    </citation>
    <scope>NUCLEOTIDE SEQUENCE [LARGE SCALE GENOMIC DNA]</scope>
    <source>
        <strain evidence="1 2">1209</strain>
    </source>
</reference>
<dbReference type="EMBL" id="JMQP01000001">
    <property type="protein sequence ID" value="KIS36623.1"/>
    <property type="molecule type" value="Genomic_DNA"/>
</dbReference>
<comment type="caution">
    <text evidence="1">The sequence shown here is derived from an EMBL/GenBank/DDBJ whole genome shotgun (WGS) entry which is preliminary data.</text>
</comment>
<organism evidence="1 2">
    <name type="scientific">Haemophilus influenzae</name>
    <dbReference type="NCBI Taxonomy" id="727"/>
    <lineage>
        <taxon>Bacteria</taxon>
        <taxon>Pseudomonadati</taxon>
        <taxon>Pseudomonadota</taxon>
        <taxon>Gammaproteobacteria</taxon>
        <taxon>Pasteurellales</taxon>
        <taxon>Pasteurellaceae</taxon>
        <taxon>Haemophilus</taxon>
    </lineage>
</organism>
<name>A0A158T0H9_HAEIF</name>
<evidence type="ECO:0000313" key="2">
    <source>
        <dbReference type="Proteomes" id="UP000050700"/>
    </source>
</evidence>
<evidence type="ECO:0000313" key="1">
    <source>
        <dbReference type="EMBL" id="KIS36623.1"/>
    </source>
</evidence>
<protein>
    <submittedName>
        <fullName evidence="1">Uncharacterized protein</fullName>
    </submittedName>
</protein>
<sequence>MKFAIKVNQWIQYVTYQDINLPVKSAVKNLNKFLPHFFIKNIL</sequence>
<accession>A0A158T0H9</accession>
<proteinExistence type="predicted"/>
<gene>
    <name evidence="1" type="ORF">NTHI1209_00038</name>
</gene>
<dbReference type="Proteomes" id="UP000050700">
    <property type="component" value="Unassembled WGS sequence"/>
</dbReference>